<dbReference type="OrthoDB" id="520511at2"/>
<protein>
    <submittedName>
        <fullName evidence="1">Uncharacterized protein</fullName>
    </submittedName>
</protein>
<comment type="caution">
    <text evidence="1">The sequence shown here is derived from an EMBL/GenBank/DDBJ whole genome shotgun (WGS) entry which is preliminary data.</text>
</comment>
<proteinExistence type="predicted"/>
<name>A0A433VCK9_9CYAN</name>
<dbReference type="AlphaFoldDB" id="A0A433VCK9"/>
<evidence type="ECO:0000313" key="1">
    <source>
        <dbReference type="EMBL" id="RUT03852.1"/>
    </source>
</evidence>
<dbReference type="Proteomes" id="UP000271624">
    <property type="component" value="Unassembled WGS sequence"/>
</dbReference>
<dbReference type="EMBL" id="RSCL01000012">
    <property type="protein sequence ID" value="RUT03852.1"/>
    <property type="molecule type" value="Genomic_DNA"/>
</dbReference>
<organism evidence="1 2">
    <name type="scientific">Dulcicalothrix desertica PCC 7102</name>
    <dbReference type="NCBI Taxonomy" id="232991"/>
    <lineage>
        <taxon>Bacteria</taxon>
        <taxon>Bacillati</taxon>
        <taxon>Cyanobacteriota</taxon>
        <taxon>Cyanophyceae</taxon>
        <taxon>Nostocales</taxon>
        <taxon>Calotrichaceae</taxon>
        <taxon>Dulcicalothrix</taxon>
    </lineage>
</organism>
<evidence type="ECO:0000313" key="2">
    <source>
        <dbReference type="Proteomes" id="UP000271624"/>
    </source>
</evidence>
<sequence length="74" mass="8623">MDNPQPQRKYTSPYSFDTQSELLTQGITHIDDLAAIAGLKMQQEEAFEESERLFEEWLDAQDFPPPSKRSEDQF</sequence>
<keyword evidence="2" id="KW-1185">Reference proteome</keyword>
<dbReference type="RefSeq" id="WP_127083130.1">
    <property type="nucleotide sequence ID" value="NZ_RSCL01000012.1"/>
</dbReference>
<reference evidence="1" key="1">
    <citation type="submission" date="2018-12" db="EMBL/GenBank/DDBJ databases">
        <authorList>
            <person name="Will S."/>
            <person name="Neumann-Schaal M."/>
            <person name="Henke P."/>
        </authorList>
    </citation>
    <scope>NUCLEOTIDE SEQUENCE</scope>
    <source>
        <strain evidence="1">PCC 7102</strain>
    </source>
</reference>
<gene>
    <name evidence="1" type="ORF">DSM106972_047660</name>
</gene>
<accession>A0A433VCK9</accession>
<reference evidence="1" key="2">
    <citation type="journal article" date="2019" name="Genome Biol. Evol.">
        <title>Day and night: Metabolic profiles and evolutionary relationships of six axenic non-marine cyanobacteria.</title>
        <authorList>
            <person name="Will S.E."/>
            <person name="Henke P."/>
            <person name="Boedeker C."/>
            <person name="Huang S."/>
            <person name="Brinkmann H."/>
            <person name="Rohde M."/>
            <person name="Jarek M."/>
            <person name="Friedl T."/>
            <person name="Seufert S."/>
            <person name="Schumacher M."/>
            <person name="Overmann J."/>
            <person name="Neumann-Schaal M."/>
            <person name="Petersen J."/>
        </authorList>
    </citation>
    <scope>NUCLEOTIDE SEQUENCE [LARGE SCALE GENOMIC DNA]</scope>
    <source>
        <strain evidence="1">PCC 7102</strain>
    </source>
</reference>